<keyword evidence="2" id="KW-1185">Reference proteome</keyword>
<name>A0ABU6QQV4_9FABA</name>
<dbReference type="EMBL" id="JASCZI010001142">
    <property type="protein sequence ID" value="MED6114391.1"/>
    <property type="molecule type" value="Genomic_DNA"/>
</dbReference>
<reference evidence="1 2" key="1">
    <citation type="journal article" date="2023" name="Plants (Basel)">
        <title>Bridging the Gap: Combining Genomics and Transcriptomics Approaches to Understand Stylosanthes scabra, an Orphan Legume from the Brazilian Caatinga.</title>
        <authorList>
            <person name="Ferreira-Neto J.R.C."/>
            <person name="da Silva M.D."/>
            <person name="Binneck E."/>
            <person name="de Melo N.F."/>
            <person name="da Silva R.H."/>
            <person name="de Melo A.L.T.M."/>
            <person name="Pandolfi V."/>
            <person name="Bustamante F.O."/>
            <person name="Brasileiro-Vidal A.C."/>
            <person name="Benko-Iseppon A.M."/>
        </authorList>
    </citation>
    <scope>NUCLEOTIDE SEQUENCE [LARGE SCALE GENOMIC DNA]</scope>
    <source>
        <tissue evidence="1">Leaves</tissue>
    </source>
</reference>
<organism evidence="1 2">
    <name type="scientific">Stylosanthes scabra</name>
    <dbReference type="NCBI Taxonomy" id="79078"/>
    <lineage>
        <taxon>Eukaryota</taxon>
        <taxon>Viridiplantae</taxon>
        <taxon>Streptophyta</taxon>
        <taxon>Embryophyta</taxon>
        <taxon>Tracheophyta</taxon>
        <taxon>Spermatophyta</taxon>
        <taxon>Magnoliopsida</taxon>
        <taxon>eudicotyledons</taxon>
        <taxon>Gunneridae</taxon>
        <taxon>Pentapetalae</taxon>
        <taxon>rosids</taxon>
        <taxon>fabids</taxon>
        <taxon>Fabales</taxon>
        <taxon>Fabaceae</taxon>
        <taxon>Papilionoideae</taxon>
        <taxon>50 kb inversion clade</taxon>
        <taxon>dalbergioids sensu lato</taxon>
        <taxon>Dalbergieae</taxon>
        <taxon>Pterocarpus clade</taxon>
        <taxon>Stylosanthes</taxon>
    </lineage>
</organism>
<proteinExistence type="predicted"/>
<protein>
    <submittedName>
        <fullName evidence="1">Uncharacterized protein</fullName>
    </submittedName>
</protein>
<evidence type="ECO:0000313" key="1">
    <source>
        <dbReference type="EMBL" id="MED6114391.1"/>
    </source>
</evidence>
<accession>A0ABU6QQV4</accession>
<sequence length="102" mass="11591">MSVIFPIKVGPINTHEWLVMLESLDTWWERPKESVEIGFGLIHLIPNLDRRGVEKCDTTRHRQICILKNLDCNGGVSTDHGQYEGTYDVIVELTVVARNLGC</sequence>
<comment type="caution">
    <text evidence="1">The sequence shown here is derived from an EMBL/GenBank/DDBJ whole genome shotgun (WGS) entry which is preliminary data.</text>
</comment>
<dbReference type="Proteomes" id="UP001341840">
    <property type="component" value="Unassembled WGS sequence"/>
</dbReference>
<evidence type="ECO:0000313" key="2">
    <source>
        <dbReference type="Proteomes" id="UP001341840"/>
    </source>
</evidence>
<gene>
    <name evidence="1" type="ORF">PIB30_079790</name>
</gene>